<feature type="region of interest" description="Disordered" evidence="1">
    <location>
        <begin position="453"/>
        <end position="498"/>
    </location>
</feature>
<reference evidence="2 3" key="1">
    <citation type="journal article" date="2021" name="Environ. Microbiol.">
        <title>Gene family expansions and transcriptome signatures uncover fungal adaptations to wood decay.</title>
        <authorList>
            <person name="Hage H."/>
            <person name="Miyauchi S."/>
            <person name="Viragh M."/>
            <person name="Drula E."/>
            <person name="Min B."/>
            <person name="Chaduli D."/>
            <person name="Navarro D."/>
            <person name="Favel A."/>
            <person name="Norest M."/>
            <person name="Lesage-Meessen L."/>
            <person name="Balint B."/>
            <person name="Merenyi Z."/>
            <person name="de Eugenio L."/>
            <person name="Morin E."/>
            <person name="Martinez A.T."/>
            <person name="Baldrian P."/>
            <person name="Stursova M."/>
            <person name="Martinez M.J."/>
            <person name="Novotny C."/>
            <person name="Magnuson J.K."/>
            <person name="Spatafora J.W."/>
            <person name="Maurice S."/>
            <person name="Pangilinan J."/>
            <person name="Andreopoulos W."/>
            <person name="LaButti K."/>
            <person name="Hundley H."/>
            <person name="Na H."/>
            <person name="Kuo A."/>
            <person name="Barry K."/>
            <person name="Lipzen A."/>
            <person name="Henrissat B."/>
            <person name="Riley R."/>
            <person name="Ahrendt S."/>
            <person name="Nagy L.G."/>
            <person name="Grigoriev I.V."/>
            <person name="Martin F."/>
            <person name="Rosso M.N."/>
        </authorList>
    </citation>
    <scope>NUCLEOTIDE SEQUENCE [LARGE SCALE GENOMIC DNA]</scope>
    <source>
        <strain evidence="2 3">CIRM-BRFM 1785</strain>
    </source>
</reference>
<dbReference type="EMBL" id="JADCUA010000004">
    <property type="protein sequence ID" value="KAH9840748.1"/>
    <property type="molecule type" value="Genomic_DNA"/>
</dbReference>
<keyword evidence="3" id="KW-1185">Reference proteome</keyword>
<evidence type="ECO:0000313" key="2">
    <source>
        <dbReference type="EMBL" id="KAH9840748.1"/>
    </source>
</evidence>
<feature type="region of interest" description="Disordered" evidence="1">
    <location>
        <begin position="150"/>
        <end position="187"/>
    </location>
</feature>
<sequence length="498" mass="55735">MHQASANRVRSPRPAVPHGGARLPFKVESTSYLCALQMLADFLNQLDADAAATEVYHQRSSERQDYSSTTPVRPATSDTSVPRLSLGAEGRGESGVPTRPTIAGSFLLRHVYIREYEPMFACHVLLSLDTEARLVTSPESAGTSIRAHVDTNQAQKWRGHRSPYGATSSADSSTRRTPQNIGSEIGPQQGGYEIIRVSLRTDRRRTALARQRFESEKSSSISSSFVPLLLPSHNVRMLWQANPEGNGVLTMFRTTGLSKRTRIAAQQCKTNTRSATRPPRSQAKEFVCDTHRSCRVRGRQRQTPGFPGVQFRRSTKFYTSETVPADRLETILLGYSRHHRRLSGVWYAPERMYLSRSFPLPSPHPVLHDTRPASHDGMRFALLSTDVIYTHVMMGVIHCAAIISPITTNYHRNAVNYIQVASRLSRRHAPKEHTKIRGHWSMDTLTMHVVPMFPSNSKKPRPCGSLTRPPRADHEPGFSQATSVYHIERRGQSGLGQT</sequence>
<feature type="compositionally biased region" description="Low complexity" evidence="1">
    <location>
        <begin position="166"/>
        <end position="177"/>
    </location>
</feature>
<name>A0ABQ8KQP1_9APHY</name>
<organism evidence="2 3">
    <name type="scientific">Rhodofomes roseus</name>
    <dbReference type="NCBI Taxonomy" id="34475"/>
    <lineage>
        <taxon>Eukaryota</taxon>
        <taxon>Fungi</taxon>
        <taxon>Dikarya</taxon>
        <taxon>Basidiomycota</taxon>
        <taxon>Agaricomycotina</taxon>
        <taxon>Agaricomycetes</taxon>
        <taxon>Polyporales</taxon>
        <taxon>Rhodofomes</taxon>
    </lineage>
</organism>
<accession>A0ABQ8KQP1</accession>
<dbReference type="GeneID" id="72002160"/>
<feature type="region of interest" description="Disordered" evidence="1">
    <location>
        <begin position="58"/>
        <end position="97"/>
    </location>
</feature>
<dbReference type="RefSeq" id="XP_047782214.1">
    <property type="nucleotide sequence ID" value="XM_047921428.1"/>
</dbReference>
<comment type="caution">
    <text evidence="2">The sequence shown here is derived from an EMBL/GenBank/DDBJ whole genome shotgun (WGS) entry which is preliminary data.</text>
</comment>
<evidence type="ECO:0000313" key="3">
    <source>
        <dbReference type="Proteomes" id="UP000814176"/>
    </source>
</evidence>
<proteinExistence type="predicted"/>
<feature type="region of interest" description="Disordered" evidence="1">
    <location>
        <begin position="1"/>
        <end position="21"/>
    </location>
</feature>
<evidence type="ECO:0000256" key="1">
    <source>
        <dbReference type="SAM" id="MobiDB-lite"/>
    </source>
</evidence>
<gene>
    <name evidence="2" type="ORF">C8Q71DRAFT_721234</name>
</gene>
<feature type="compositionally biased region" description="Polar residues" evidence="1">
    <location>
        <begin position="66"/>
        <end position="82"/>
    </location>
</feature>
<dbReference type="Proteomes" id="UP000814176">
    <property type="component" value="Unassembled WGS sequence"/>
</dbReference>
<protein>
    <submittedName>
        <fullName evidence="2">Uncharacterized protein</fullName>
    </submittedName>
</protein>